<organism evidence="1 2">
    <name type="scientific">Paramecium tetraurelia</name>
    <dbReference type="NCBI Taxonomy" id="5888"/>
    <lineage>
        <taxon>Eukaryota</taxon>
        <taxon>Sar</taxon>
        <taxon>Alveolata</taxon>
        <taxon>Ciliophora</taxon>
        <taxon>Intramacronucleata</taxon>
        <taxon>Oligohymenophorea</taxon>
        <taxon>Peniculida</taxon>
        <taxon>Parameciidae</taxon>
        <taxon>Paramecium</taxon>
    </lineage>
</organism>
<protein>
    <submittedName>
        <fullName evidence="1">Uncharacterized protein</fullName>
    </submittedName>
</protein>
<dbReference type="InParanoid" id="A0DEJ9"/>
<evidence type="ECO:0000313" key="1">
    <source>
        <dbReference type="EMBL" id="CAK81466.1"/>
    </source>
</evidence>
<dbReference type="KEGG" id="ptm:GSPATT00016292001"/>
<evidence type="ECO:0000313" key="2">
    <source>
        <dbReference type="Proteomes" id="UP000000600"/>
    </source>
</evidence>
<accession>A0DEJ9</accession>
<dbReference type="EMBL" id="CT868407">
    <property type="protein sequence ID" value="CAK81466.1"/>
    <property type="molecule type" value="Genomic_DNA"/>
</dbReference>
<dbReference type="RefSeq" id="XP_001448863.1">
    <property type="nucleotide sequence ID" value="XM_001448826.1"/>
</dbReference>
<dbReference type="GeneID" id="5034648"/>
<dbReference type="HOGENOM" id="CLU_2351174_0_0_1"/>
<dbReference type="Proteomes" id="UP000000600">
    <property type="component" value="Unassembled WGS sequence"/>
</dbReference>
<name>A0DEJ9_PARTE</name>
<sequence>MSKENQNPSIQAEQIDIIREKPRFNCQPEQNYQNDQYFLFLLNNFSFRNELQNMKACKQEPIFFEVPKVEQKLSLFDIMVVKQIESKQLGKLYTLYL</sequence>
<reference evidence="1 2" key="1">
    <citation type="journal article" date="2006" name="Nature">
        <title>Global trends of whole-genome duplications revealed by the ciliate Paramecium tetraurelia.</title>
        <authorList>
            <consortium name="Genoscope"/>
            <person name="Aury J.-M."/>
            <person name="Jaillon O."/>
            <person name="Duret L."/>
            <person name="Noel B."/>
            <person name="Jubin C."/>
            <person name="Porcel B.M."/>
            <person name="Segurens B."/>
            <person name="Daubin V."/>
            <person name="Anthouard V."/>
            <person name="Aiach N."/>
            <person name="Arnaiz O."/>
            <person name="Billaut A."/>
            <person name="Beisson J."/>
            <person name="Blanc I."/>
            <person name="Bouhouche K."/>
            <person name="Camara F."/>
            <person name="Duharcourt S."/>
            <person name="Guigo R."/>
            <person name="Gogendeau D."/>
            <person name="Katinka M."/>
            <person name="Keller A.-M."/>
            <person name="Kissmehl R."/>
            <person name="Klotz C."/>
            <person name="Koll F."/>
            <person name="Le Moue A."/>
            <person name="Lepere C."/>
            <person name="Malinsky S."/>
            <person name="Nowacki M."/>
            <person name="Nowak J.K."/>
            <person name="Plattner H."/>
            <person name="Poulain J."/>
            <person name="Ruiz F."/>
            <person name="Serrano V."/>
            <person name="Zagulski M."/>
            <person name="Dessen P."/>
            <person name="Betermier M."/>
            <person name="Weissenbach J."/>
            <person name="Scarpelli C."/>
            <person name="Schachter V."/>
            <person name="Sperling L."/>
            <person name="Meyer E."/>
            <person name="Cohen J."/>
            <person name="Wincker P."/>
        </authorList>
    </citation>
    <scope>NUCLEOTIDE SEQUENCE [LARGE SCALE GENOMIC DNA]</scope>
    <source>
        <strain evidence="1 2">Stock d4-2</strain>
    </source>
</reference>
<proteinExistence type="predicted"/>
<keyword evidence="2" id="KW-1185">Reference proteome</keyword>
<gene>
    <name evidence="1" type="ORF">GSPATT00016292001</name>
</gene>
<dbReference type="AlphaFoldDB" id="A0DEJ9"/>
<dbReference type="OrthoDB" id="10373197at2759"/>